<gene>
    <name evidence="3" type="ORF">L596_028119</name>
</gene>
<protein>
    <submittedName>
        <fullName evidence="3">Uncharacterized protein</fullName>
    </submittedName>
</protein>
<evidence type="ECO:0000256" key="1">
    <source>
        <dbReference type="SAM" id="Coils"/>
    </source>
</evidence>
<reference evidence="3 4" key="1">
    <citation type="journal article" date="2015" name="Genome Biol.">
        <title>Comparative genomics of Steinernema reveals deeply conserved gene regulatory networks.</title>
        <authorList>
            <person name="Dillman A.R."/>
            <person name="Macchietto M."/>
            <person name="Porter C.F."/>
            <person name="Rogers A."/>
            <person name="Williams B."/>
            <person name="Antoshechkin I."/>
            <person name="Lee M.M."/>
            <person name="Goodwin Z."/>
            <person name="Lu X."/>
            <person name="Lewis E.E."/>
            <person name="Goodrich-Blair H."/>
            <person name="Stock S.P."/>
            <person name="Adams B.J."/>
            <person name="Sternberg P.W."/>
            <person name="Mortazavi A."/>
        </authorList>
    </citation>
    <scope>NUCLEOTIDE SEQUENCE [LARGE SCALE GENOMIC DNA]</scope>
    <source>
        <strain evidence="3 4">ALL</strain>
    </source>
</reference>
<dbReference type="Proteomes" id="UP000298663">
    <property type="component" value="Unassembled WGS sequence"/>
</dbReference>
<proteinExistence type="predicted"/>
<keyword evidence="1" id="KW-0175">Coiled coil</keyword>
<name>A0A4U5LXG5_STECR</name>
<evidence type="ECO:0000313" key="4">
    <source>
        <dbReference type="Proteomes" id="UP000298663"/>
    </source>
</evidence>
<keyword evidence="4" id="KW-1185">Reference proteome</keyword>
<reference evidence="3 4" key="2">
    <citation type="journal article" date="2019" name="G3 (Bethesda)">
        <title>Hybrid Assembly of the Genome of the Entomopathogenic Nematode Steinernema carpocapsae Identifies the X-Chromosome.</title>
        <authorList>
            <person name="Serra L."/>
            <person name="Macchietto M."/>
            <person name="Macias-Munoz A."/>
            <person name="McGill C.J."/>
            <person name="Rodriguez I.M."/>
            <person name="Rodriguez B."/>
            <person name="Murad R."/>
            <person name="Mortazavi A."/>
        </authorList>
    </citation>
    <scope>NUCLEOTIDE SEQUENCE [LARGE SCALE GENOMIC DNA]</scope>
    <source>
        <strain evidence="3 4">ALL</strain>
    </source>
</reference>
<dbReference type="AlphaFoldDB" id="A0A4U5LXG5"/>
<sequence>MSERSRRRVPSSSFDDSDDNMVSADPAAALENSYMKQIAVEKILSEVKEMFHAELLRQVEFKRDQLLNHKDPDFITKRDKLRAEYEAKLEVVRANRQLKHDQLERVYTAEQGILDEQYERDKQLIVFEVRNQIIEKKRELLRQLVDAKQQMAEYLARGPEALRQQMEDDRIDLDAVLEEEIFARNKRKKPIVVVGLHPADIESDLAVITSAVTVKREKEDLEMQIGL</sequence>
<feature type="coiled-coil region" evidence="1">
    <location>
        <begin position="130"/>
        <end position="157"/>
    </location>
</feature>
<dbReference type="EMBL" id="AZBU02000011">
    <property type="protein sequence ID" value="TKR60938.1"/>
    <property type="molecule type" value="Genomic_DNA"/>
</dbReference>
<organism evidence="3 4">
    <name type="scientific">Steinernema carpocapsae</name>
    <name type="common">Entomopathogenic nematode</name>
    <dbReference type="NCBI Taxonomy" id="34508"/>
    <lineage>
        <taxon>Eukaryota</taxon>
        <taxon>Metazoa</taxon>
        <taxon>Ecdysozoa</taxon>
        <taxon>Nematoda</taxon>
        <taxon>Chromadorea</taxon>
        <taxon>Rhabditida</taxon>
        <taxon>Tylenchina</taxon>
        <taxon>Panagrolaimomorpha</taxon>
        <taxon>Strongyloidoidea</taxon>
        <taxon>Steinernematidae</taxon>
        <taxon>Steinernema</taxon>
    </lineage>
</organism>
<evidence type="ECO:0000256" key="2">
    <source>
        <dbReference type="SAM" id="MobiDB-lite"/>
    </source>
</evidence>
<feature type="region of interest" description="Disordered" evidence="2">
    <location>
        <begin position="1"/>
        <end position="23"/>
    </location>
</feature>
<accession>A0A4U5LXG5</accession>
<evidence type="ECO:0000313" key="3">
    <source>
        <dbReference type="EMBL" id="TKR60938.1"/>
    </source>
</evidence>
<comment type="caution">
    <text evidence="3">The sequence shown here is derived from an EMBL/GenBank/DDBJ whole genome shotgun (WGS) entry which is preliminary data.</text>
</comment>